<feature type="region of interest" description="Disordered" evidence="1">
    <location>
        <begin position="1"/>
        <end position="26"/>
    </location>
</feature>
<accession>A0A8J4VGG7</accession>
<dbReference type="Proteomes" id="UP000737018">
    <property type="component" value="Unassembled WGS sequence"/>
</dbReference>
<evidence type="ECO:0000313" key="2">
    <source>
        <dbReference type="EMBL" id="KAF3956787.1"/>
    </source>
</evidence>
<dbReference type="EMBL" id="JRKL02002991">
    <property type="protein sequence ID" value="KAF3956787.1"/>
    <property type="molecule type" value="Genomic_DNA"/>
</dbReference>
<proteinExistence type="predicted"/>
<reference evidence="2" key="1">
    <citation type="submission" date="2020-03" db="EMBL/GenBank/DDBJ databases">
        <title>Castanea mollissima Vanexum genome sequencing.</title>
        <authorList>
            <person name="Staton M."/>
        </authorList>
    </citation>
    <scope>NUCLEOTIDE SEQUENCE</scope>
    <source>
        <tissue evidence="2">Leaf</tissue>
    </source>
</reference>
<evidence type="ECO:0000256" key="1">
    <source>
        <dbReference type="SAM" id="MobiDB-lite"/>
    </source>
</evidence>
<sequence>MGFLFQGKDKATGGFSNSLGDVDAQEPMANSTQMDFDIDLEELSKRKQVDYSSAMSTQSISHPKKKNKGALLLRRKIPFIRICLCKLEKLQ</sequence>
<evidence type="ECO:0000313" key="3">
    <source>
        <dbReference type="Proteomes" id="UP000737018"/>
    </source>
</evidence>
<dbReference type="AlphaFoldDB" id="A0A8J4VGG7"/>
<comment type="caution">
    <text evidence="2">The sequence shown here is derived from an EMBL/GenBank/DDBJ whole genome shotgun (WGS) entry which is preliminary data.</text>
</comment>
<keyword evidence="3" id="KW-1185">Reference proteome</keyword>
<gene>
    <name evidence="2" type="ORF">CMV_018126</name>
</gene>
<name>A0A8J4VGG7_9ROSI</name>
<organism evidence="2 3">
    <name type="scientific">Castanea mollissima</name>
    <name type="common">Chinese chestnut</name>
    <dbReference type="NCBI Taxonomy" id="60419"/>
    <lineage>
        <taxon>Eukaryota</taxon>
        <taxon>Viridiplantae</taxon>
        <taxon>Streptophyta</taxon>
        <taxon>Embryophyta</taxon>
        <taxon>Tracheophyta</taxon>
        <taxon>Spermatophyta</taxon>
        <taxon>Magnoliopsida</taxon>
        <taxon>eudicotyledons</taxon>
        <taxon>Gunneridae</taxon>
        <taxon>Pentapetalae</taxon>
        <taxon>rosids</taxon>
        <taxon>fabids</taxon>
        <taxon>Fagales</taxon>
        <taxon>Fagaceae</taxon>
        <taxon>Castanea</taxon>
    </lineage>
</organism>
<protein>
    <submittedName>
        <fullName evidence="2">Uncharacterized protein</fullName>
    </submittedName>
</protein>